<dbReference type="AlphaFoldDB" id="A0A1G7HHI6"/>
<dbReference type="PANTHER" id="PTHR30535">
    <property type="entry name" value="VITAMIN B12-BINDING PROTEIN"/>
    <property type="match status" value="1"/>
</dbReference>
<sequence>MAIMALLDDLGTAVELPRPPRRVVSLVPSLTEALAVTVPDRLVGATDWCTHPADLDVARVRGTKNPDRATITALAPDLVIANQEENRQLDVQRLRAAGVPVWVTVIESLDQALTSMRRLFTEVLDVGEPEWLCTAAAEWARPAPEPDLRVAVPIWRDPWMVVGGRTFAGDVLARLGLRNAFADGGQRYPRIELHAVRSQDLDLVLLPDEPYAFTADDGPEAFPDVRSVLVSGRDLTWYGPSLATARHRLLAATRG</sequence>
<dbReference type="Proteomes" id="UP000199406">
    <property type="component" value="Unassembled WGS sequence"/>
</dbReference>
<dbReference type="PANTHER" id="PTHR30535:SF35">
    <property type="entry name" value="PERIPLASMIC BINDING PROTEIN"/>
    <property type="match status" value="1"/>
</dbReference>
<organism evidence="2 3">
    <name type="scientific">Blastococcus aurantiacus</name>
    <dbReference type="NCBI Taxonomy" id="1550231"/>
    <lineage>
        <taxon>Bacteria</taxon>
        <taxon>Bacillati</taxon>
        <taxon>Actinomycetota</taxon>
        <taxon>Actinomycetes</taxon>
        <taxon>Geodermatophilales</taxon>
        <taxon>Geodermatophilaceae</taxon>
        <taxon>Blastococcus</taxon>
    </lineage>
</organism>
<accession>A0A1G7HHI6</accession>
<comment type="similarity">
    <text evidence="1">Belongs to the bacterial solute-binding protein 8 family.</text>
</comment>
<dbReference type="InterPro" id="IPR050902">
    <property type="entry name" value="ABC_Transporter_SBP"/>
</dbReference>
<reference evidence="3" key="1">
    <citation type="submission" date="2016-10" db="EMBL/GenBank/DDBJ databases">
        <authorList>
            <person name="Varghese N."/>
            <person name="Submissions S."/>
        </authorList>
    </citation>
    <scope>NUCLEOTIDE SEQUENCE [LARGE SCALE GENOMIC DNA]</scope>
    <source>
        <strain evidence="3">DSM 44268</strain>
    </source>
</reference>
<dbReference type="Gene3D" id="3.40.50.1980">
    <property type="entry name" value="Nitrogenase molybdenum iron protein domain"/>
    <property type="match status" value="2"/>
</dbReference>
<protein>
    <recommendedName>
        <fullName evidence="4">Cobalamin-binding protein</fullName>
    </recommendedName>
</protein>
<dbReference type="NCBIfam" id="NF038402">
    <property type="entry name" value="TroA_like"/>
    <property type="match status" value="1"/>
</dbReference>
<evidence type="ECO:0008006" key="4">
    <source>
        <dbReference type="Google" id="ProtNLM"/>
    </source>
</evidence>
<dbReference type="InterPro" id="IPR054828">
    <property type="entry name" value="Vit_B12_bind_prot"/>
</dbReference>
<proteinExistence type="inferred from homology"/>
<keyword evidence="3" id="KW-1185">Reference proteome</keyword>
<dbReference type="SUPFAM" id="SSF53807">
    <property type="entry name" value="Helical backbone' metal receptor"/>
    <property type="match status" value="1"/>
</dbReference>
<evidence type="ECO:0000313" key="3">
    <source>
        <dbReference type="Proteomes" id="UP000199406"/>
    </source>
</evidence>
<evidence type="ECO:0000256" key="1">
    <source>
        <dbReference type="ARBA" id="ARBA00008814"/>
    </source>
</evidence>
<evidence type="ECO:0000313" key="2">
    <source>
        <dbReference type="EMBL" id="SDE99858.1"/>
    </source>
</evidence>
<dbReference type="STRING" id="1550231.SAMN05660662_0617"/>
<dbReference type="EMBL" id="FNBT01000001">
    <property type="protein sequence ID" value="SDE99858.1"/>
    <property type="molecule type" value="Genomic_DNA"/>
</dbReference>
<name>A0A1G7HHI6_9ACTN</name>
<gene>
    <name evidence="2" type="ORF">SAMN05660662_0617</name>
</gene>